<reference evidence="1" key="1">
    <citation type="journal article" date="2023" name="Plant J.">
        <title>Genome sequences and population genomics provide insights into the demographic history, inbreeding, and mutation load of two 'living fossil' tree species of Dipteronia.</title>
        <authorList>
            <person name="Feng Y."/>
            <person name="Comes H.P."/>
            <person name="Chen J."/>
            <person name="Zhu S."/>
            <person name="Lu R."/>
            <person name="Zhang X."/>
            <person name="Li P."/>
            <person name="Qiu J."/>
            <person name="Olsen K.M."/>
            <person name="Qiu Y."/>
        </authorList>
    </citation>
    <scope>NUCLEOTIDE SEQUENCE</scope>
    <source>
        <strain evidence="1">NBL</strain>
    </source>
</reference>
<sequence length="88" mass="9948">MATLRPQKEQLNNFWSFTQKMMEHMLFYLTYIAHQGSGTRGKEPGELMAERSVKKLPGCSLIEVDGVVHEFVKGDSSPTMLTDLSNVE</sequence>
<evidence type="ECO:0000313" key="2">
    <source>
        <dbReference type="Proteomes" id="UP001281410"/>
    </source>
</evidence>
<dbReference type="AlphaFoldDB" id="A0AAE0ABZ0"/>
<keyword evidence="2" id="KW-1185">Reference proteome</keyword>
<dbReference type="Proteomes" id="UP001281410">
    <property type="component" value="Unassembled WGS sequence"/>
</dbReference>
<accession>A0AAE0ABZ0</accession>
<name>A0AAE0ABZ0_9ROSI</name>
<organism evidence="1 2">
    <name type="scientific">Dipteronia sinensis</name>
    <dbReference type="NCBI Taxonomy" id="43782"/>
    <lineage>
        <taxon>Eukaryota</taxon>
        <taxon>Viridiplantae</taxon>
        <taxon>Streptophyta</taxon>
        <taxon>Embryophyta</taxon>
        <taxon>Tracheophyta</taxon>
        <taxon>Spermatophyta</taxon>
        <taxon>Magnoliopsida</taxon>
        <taxon>eudicotyledons</taxon>
        <taxon>Gunneridae</taxon>
        <taxon>Pentapetalae</taxon>
        <taxon>rosids</taxon>
        <taxon>malvids</taxon>
        <taxon>Sapindales</taxon>
        <taxon>Sapindaceae</taxon>
        <taxon>Hippocastanoideae</taxon>
        <taxon>Acereae</taxon>
        <taxon>Dipteronia</taxon>
    </lineage>
</organism>
<comment type="caution">
    <text evidence="1">The sequence shown here is derived from an EMBL/GenBank/DDBJ whole genome shotgun (WGS) entry which is preliminary data.</text>
</comment>
<dbReference type="EMBL" id="JANJYJ010000005">
    <property type="protein sequence ID" value="KAK3210811.1"/>
    <property type="molecule type" value="Genomic_DNA"/>
</dbReference>
<gene>
    <name evidence="1" type="ORF">Dsin_015517</name>
</gene>
<proteinExistence type="predicted"/>
<evidence type="ECO:0000313" key="1">
    <source>
        <dbReference type="EMBL" id="KAK3210811.1"/>
    </source>
</evidence>
<protein>
    <submittedName>
        <fullName evidence="1">Uncharacterized protein</fullName>
    </submittedName>
</protein>